<proteinExistence type="predicted"/>
<comment type="caution">
    <text evidence="3">The sequence shown here is derived from an EMBL/GenBank/DDBJ whole genome shotgun (WGS) entry which is preliminary data.</text>
</comment>
<evidence type="ECO:0000313" key="4">
    <source>
        <dbReference type="Proteomes" id="UP000579812"/>
    </source>
</evidence>
<feature type="compositionally biased region" description="Polar residues" evidence="1">
    <location>
        <begin position="160"/>
        <end position="178"/>
    </location>
</feature>
<evidence type="ECO:0000259" key="2">
    <source>
        <dbReference type="Pfam" id="PF13837"/>
    </source>
</evidence>
<organism evidence="3 4">
    <name type="scientific">Onychostoma macrolepis</name>
    <dbReference type="NCBI Taxonomy" id="369639"/>
    <lineage>
        <taxon>Eukaryota</taxon>
        <taxon>Metazoa</taxon>
        <taxon>Chordata</taxon>
        <taxon>Craniata</taxon>
        <taxon>Vertebrata</taxon>
        <taxon>Euteleostomi</taxon>
        <taxon>Actinopterygii</taxon>
        <taxon>Neopterygii</taxon>
        <taxon>Teleostei</taxon>
        <taxon>Ostariophysi</taxon>
        <taxon>Cypriniformes</taxon>
        <taxon>Cyprinidae</taxon>
        <taxon>Acrossocheilinae</taxon>
        <taxon>Onychostoma</taxon>
    </lineage>
</organism>
<protein>
    <recommendedName>
        <fullName evidence="2">Myb/SANT-like DNA-binding domain-containing protein</fullName>
    </recommendedName>
</protein>
<dbReference type="AlphaFoldDB" id="A0A7J6C670"/>
<feature type="domain" description="Myb/SANT-like DNA-binding" evidence="2">
    <location>
        <begin position="205"/>
        <end position="283"/>
    </location>
</feature>
<dbReference type="Pfam" id="PF13837">
    <property type="entry name" value="Myb_DNA-bind_4"/>
    <property type="match status" value="1"/>
</dbReference>
<name>A0A7J6C670_9TELE</name>
<feature type="region of interest" description="Disordered" evidence="1">
    <location>
        <begin position="153"/>
        <end position="197"/>
    </location>
</feature>
<gene>
    <name evidence="3" type="ORF">G5714_017351</name>
</gene>
<keyword evidence="4" id="KW-1185">Reference proteome</keyword>
<evidence type="ECO:0000256" key="1">
    <source>
        <dbReference type="SAM" id="MobiDB-lite"/>
    </source>
</evidence>
<reference evidence="3 4" key="1">
    <citation type="submission" date="2020-04" db="EMBL/GenBank/DDBJ databases">
        <title>Chromosome-level genome assembly of a cyprinid fish Onychostoma macrolepis by integration of Nanopore Sequencing, Bionano and Hi-C technology.</title>
        <authorList>
            <person name="Wang D."/>
        </authorList>
    </citation>
    <scope>NUCLEOTIDE SEQUENCE [LARGE SCALE GENOMIC DNA]</scope>
    <source>
        <strain evidence="3">SWU-2019</strain>
        <tissue evidence="3">Muscle</tissue>
    </source>
</reference>
<feature type="compositionally biased region" description="Low complexity" evidence="1">
    <location>
        <begin position="179"/>
        <end position="191"/>
    </location>
</feature>
<dbReference type="Proteomes" id="UP000579812">
    <property type="component" value="Unassembled WGS sequence"/>
</dbReference>
<sequence length="328" mass="35830">MIWLSLGFMGQRFYHRFAVLQSLSSPVILRMDFMLRSSVTLHVPSRTVVLGDETVPLEELEGADLMSSPALSCLGVNSSVLSEKIEEASLNDKVTAIETKQALISGPASTEKVPQPPTPCTITSTGSPVPLNLCVVKQPPPSTSQCHLTTTRVPVPLTPSANTPVSATPQPSAASGNPSQAIQTSSTSIQSDSHESQQEINHKITLLLLDLTRTHQQLYFRNKPAFYRKLQRAFSQKGYNLSTEKIRKKLANMLTTYKRVKDRRRATGEGKNAWEYYTQMDELFGSSGIGTAPPGTIYSTPLFCDDSSKTNPTASSLHPQVTLRCCCG</sequence>
<evidence type="ECO:0000313" key="3">
    <source>
        <dbReference type="EMBL" id="KAF4102551.1"/>
    </source>
</evidence>
<accession>A0A7J6C670</accession>
<dbReference type="InterPro" id="IPR044822">
    <property type="entry name" value="Myb_DNA-bind_4"/>
</dbReference>
<dbReference type="EMBL" id="JAAMOB010000017">
    <property type="protein sequence ID" value="KAF4102551.1"/>
    <property type="molecule type" value="Genomic_DNA"/>
</dbReference>